<reference evidence="1" key="1">
    <citation type="journal article" date="2011" name="Environ. Microbiol.">
        <title>Time-series analyses of Monterey Bay coastal microbial picoplankton using a 'genome proxy' microarray.</title>
        <authorList>
            <person name="Rich V.I."/>
            <person name="Pham V.D."/>
            <person name="Eppley J."/>
            <person name="Shi Y."/>
            <person name="DeLong E.F."/>
        </authorList>
    </citation>
    <scope>NUCLEOTIDE SEQUENCE</scope>
</reference>
<sequence>MAIVLSQMRGRGGFELSTYSLNECLDMFSPDFSKPHSDDKNILETMY</sequence>
<organism evidence="1">
    <name type="scientific">uncultured alpha proteobacterium EB080_L84F03</name>
    <dbReference type="NCBI Taxonomy" id="711004"/>
    <lineage>
        <taxon>Bacteria</taxon>
        <taxon>Pseudomonadati</taxon>
        <taxon>Pseudomonadota</taxon>
        <taxon>Alphaproteobacteria</taxon>
        <taxon>environmental samples</taxon>
    </lineage>
</organism>
<dbReference type="EMBL" id="GU474943">
    <property type="protein sequence ID" value="ADI20545.1"/>
    <property type="molecule type" value="Genomic_DNA"/>
</dbReference>
<proteinExistence type="predicted"/>
<protein>
    <submittedName>
        <fullName evidence="1">Uncharacterized protein</fullName>
    </submittedName>
</protein>
<dbReference type="AlphaFoldDB" id="E0Y1K4"/>
<name>E0Y1K4_9PROT</name>
<accession>E0Y1K4</accession>
<evidence type="ECO:0000313" key="1">
    <source>
        <dbReference type="EMBL" id="ADI20545.1"/>
    </source>
</evidence>